<sequence>MFINNGFEYIGNIDTNYAEKLGKKILKEIDIENLFINDKKDCEKYINIKTNPMPGRNIAEKMQISNFFENEAITNSFKRICGERYRILDYKFVLGVPTSYMPDWVSNDLGGKAQANLGKYIKPDKRLMTYFNGIDFHQDIIDFPSRTPDFVTFYYYLTNVSLKESPLVVLKDSHKFGPMVFPHEIEIKNKKIFLKNEIFEEEVLIGRPGEFYVWHPYILHGTYPTHEGTPRVSLRILVERNADLITNCQLCEVNDSLLNSNAQKEVRKVGMNSSQSKLASIKDMLLAKYKNKI</sequence>
<evidence type="ECO:0000313" key="2">
    <source>
        <dbReference type="Proteomes" id="UP000668060"/>
    </source>
</evidence>
<reference evidence="1" key="1">
    <citation type="journal article" date="2021" name="Front. Mar. Sci.">
        <title>Genomes of Diverse Isolates of Prochlorococcus High-Light-Adapted Clade II in the Western Pacific Ocean.</title>
        <authorList>
            <person name="Yan W."/>
            <person name="Feng X."/>
            <person name="Zhang W."/>
            <person name="Nawaz M.Z."/>
            <person name="Luo T."/>
            <person name="Zhang R."/>
            <person name="Jiao N."/>
        </authorList>
    </citation>
    <scope>NUCLEOTIDE SEQUENCE</scope>
    <source>
        <strain evidence="1">CUG1433</strain>
    </source>
</reference>
<dbReference type="Proteomes" id="UP000668060">
    <property type="component" value="Unassembled WGS sequence"/>
</dbReference>
<keyword evidence="1" id="KW-0560">Oxidoreductase</keyword>
<keyword evidence="1" id="KW-0223">Dioxygenase</keyword>
<organism evidence="1 2">
    <name type="scientific">Prochlorococcus marinus CUG1433</name>
    <dbReference type="NCBI Taxonomy" id="2774506"/>
    <lineage>
        <taxon>Bacteria</taxon>
        <taxon>Bacillati</taxon>
        <taxon>Cyanobacteriota</taxon>
        <taxon>Cyanophyceae</taxon>
        <taxon>Synechococcales</taxon>
        <taxon>Prochlorococcaceae</taxon>
        <taxon>Prochlorococcus</taxon>
    </lineage>
</organism>
<dbReference type="SUPFAM" id="SSF51197">
    <property type="entry name" value="Clavaminate synthase-like"/>
    <property type="match status" value="1"/>
</dbReference>
<dbReference type="Gene3D" id="2.60.120.620">
    <property type="entry name" value="q2cbj1_9rhob like domain"/>
    <property type="match status" value="1"/>
</dbReference>
<accession>A0A9D9G2F9</accession>
<proteinExistence type="predicted"/>
<dbReference type="EMBL" id="JAEPLN010000001">
    <property type="protein sequence ID" value="MBO6971852.1"/>
    <property type="molecule type" value="Genomic_DNA"/>
</dbReference>
<dbReference type="GO" id="GO:0016706">
    <property type="term" value="F:2-oxoglutarate-dependent dioxygenase activity"/>
    <property type="evidence" value="ECO:0007669"/>
    <property type="project" value="UniProtKB-ARBA"/>
</dbReference>
<name>A0A9D9G2F9_PROMR</name>
<dbReference type="InterPro" id="IPR008775">
    <property type="entry name" value="Phytyl_CoA_dOase-like"/>
</dbReference>
<dbReference type="AlphaFoldDB" id="A0A9D9G2F9"/>
<gene>
    <name evidence="1" type="ORF">JJ842_08000</name>
</gene>
<dbReference type="Pfam" id="PF05721">
    <property type="entry name" value="PhyH"/>
    <property type="match status" value="1"/>
</dbReference>
<comment type="caution">
    <text evidence="1">The sequence shown here is derived from an EMBL/GenBank/DDBJ whole genome shotgun (WGS) entry which is preliminary data.</text>
</comment>
<evidence type="ECO:0000313" key="1">
    <source>
        <dbReference type="EMBL" id="MBO6971852.1"/>
    </source>
</evidence>
<protein>
    <submittedName>
        <fullName evidence="1">Phytanoyl-CoA dioxygenase family protein</fullName>
    </submittedName>
</protein>